<dbReference type="AlphaFoldDB" id="A0A6C0BRD2"/>
<feature type="compositionally biased region" description="Basic residues" evidence="1">
    <location>
        <begin position="39"/>
        <end position="66"/>
    </location>
</feature>
<sequence length="112" mass="12530">MAKTRRTLKRQNRKKTIGGKRFGKSRSKCGCNLPSFFKGGKKKVSKSSKRLRGSRRYRGRKSKKQKGGFIREIRGLIDNAIHLGEKNTATLGGYPQPKSPNPTLNQKPNSSA</sequence>
<accession>A0A6C0BRD2</accession>
<feature type="compositionally biased region" description="Polar residues" evidence="1">
    <location>
        <begin position="101"/>
        <end position="112"/>
    </location>
</feature>
<feature type="region of interest" description="Disordered" evidence="1">
    <location>
        <begin position="38"/>
        <end position="70"/>
    </location>
</feature>
<proteinExistence type="predicted"/>
<name>A0A6C0BRD2_9ZZZZ</name>
<reference evidence="2" key="1">
    <citation type="journal article" date="2020" name="Nature">
        <title>Giant virus diversity and host interactions through global metagenomics.</title>
        <authorList>
            <person name="Schulz F."/>
            <person name="Roux S."/>
            <person name="Paez-Espino D."/>
            <person name="Jungbluth S."/>
            <person name="Walsh D.A."/>
            <person name="Denef V.J."/>
            <person name="McMahon K.D."/>
            <person name="Konstantinidis K.T."/>
            <person name="Eloe-Fadrosh E.A."/>
            <person name="Kyrpides N.C."/>
            <person name="Woyke T."/>
        </authorList>
    </citation>
    <scope>NUCLEOTIDE SEQUENCE</scope>
    <source>
        <strain evidence="2">GVMAG-M-3300018428-16</strain>
    </source>
</reference>
<dbReference type="EMBL" id="MN739233">
    <property type="protein sequence ID" value="QHS94756.1"/>
    <property type="molecule type" value="Genomic_DNA"/>
</dbReference>
<protein>
    <submittedName>
        <fullName evidence="2">Uncharacterized protein</fullName>
    </submittedName>
</protein>
<organism evidence="2">
    <name type="scientific">viral metagenome</name>
    <dbReference type="NCBI Taxonomy" id="1070528"/>
    <lineage>
        <taxon>unclassified sequences</taxon>
        <taxon>metagenomes</taxon>
        <taxon>organismal metagenomes</taxon>
    </lineage>
</organism>
<evidence type="ECO:0000256" key="1">
    <source>
        <dbReference type="SAM" id="MobiDB-lite"/>
    </source>
</evidence>
<evidence type="ECO:0000313" key="2">
    <source>
        <dbReference type="EMBL" id="QHS94756.1"/>
    </source>
</evidence>
<feature type="region of interest" description="Disordered" evidence="1">
    <location>
        <begin position="88"/>
        <end position="112"/>
    </location>
</feature>
<feature type="region of interest" description="Disordered" evidence="1">
    <location>
        <begin position="1"/>
        <end position="26"/>
    </location>
</feature>